<gene>
    <name evidence="1" type="ORF">GMO_15870</name>
</gene>
<accession>G6XJC1</accession>
<dbReference type="STRING" id="1088869.GMO_15870"/>
<sequence length="69" mass="7786">MMSSKVIHVDGVFLGTAIVCDGLNTLRFYATHESVRVLHNACMPDLLALYAQVRRLFKRNMLTFGFKPA</sequence>
<proteinExistence type="predicted"/>
<evidence type="ECO:0000313" key="1">
    <source>
        <dbReference type="EMBL" id="EHH68237.1"/>
    </source>
</evidence>
<evidence type="ECO:0000313" key="2">
    <source>
        <dbReference type="Proteomes" id="UP000004949"/>
    </source>
</evidence>
<organism evidence="1 2">
    <name type="scientific">Gluconobacter morbifer G707</name>
    <dbReference type="NCBI Taxonomy" id="1088869"/>
    <lineage>
        <taxon>Bacteria</taxon>
        <taxon>Pseudomonadati</taxon>
        <taxon>Pseudomonadota</taxon>
        <taxon>Alphaproteobacteria</taxon>
        <taxon>Acetobacterales</taxon>
        <taxon>Acetobacteraceae</taxon>
        <taxon>Gluconobacter</taxon>
    </lineage>
</organism>
<reference evidence="1 2" key="1">
    <citation type="submission" date="2011-10" db="EMBL/GenBank/DDBJ databases">
        <title>Genome sequence of Gluconobacter morbifer G707, isolated from Drosophila gut.</title>
        <authorList>
            <person name="Lee W.-J."/>
            <person name="Kim E.-K."/>
        </authorList>
    </citation>
    <scope>NUCLEOTIDE SEQUENCE [LARGE SCALE GENOMIC DNA]</scope>
    <source>
        <strain evidence="1 2">G707</strain>
    </source>
</reference>
<dbReference type="EMBL" id="AGQV01000004">
    <property type="protein sequence ID" value="EHH68237.1"/>
    <property type="molecule type" value="Genomic_DNA"/>
</dbReference>
<dbReference type="AlphaFoldDB" id="G6XJC1"/>
<dbReference type="Proteomes" id="UP000004949">
    <property type="component" value="Unassembled WGS sequence"/>
</dbReference>
<dbReference type="OrthoDB" id="7277460at2"/>
<name>G6XJC1_9PROT</name>
<protein>
    <submittedName>
        <fullName evidence="1">Uncharacterized protein</fullName>
    </submittedName>
</protein>
<dbReference type="PATRIC" id="fig|1088869.3.peg.1583"/>
<keyword evidence="2" id="KW-1185">Reference proteome</keyword>
<comment type="caution">
    <text evidence="1">The sequence shown here is derived from an EMBL/GenBank/DDBJ whole genome shotgun (WGS) entry which is preliminary data.</text>
</comment>
<dbReference type="RefSeq" id="WP_008851734.1">
    <property type="nucleotide sequence ID" value="NZ_AGQV01000004.1"/>
</dbReference>